<dbReference type="InterPro" id="IPR005162">
    <property type="entry name" value="Retrotrans_gag_dom"/>
</dbReference>
<dbReference type="Pfam" id="PF03732">
    <property type="entry name" value="Retrotrans_gag"/>
    <property type="match status" value="1"/>
</dbReference>
<evidence type="ECO:0000313" key="3">
    <source>
        <dbReference type="Proteomes" id="UP001172457"/>
    </source>
</evidence>
<keyword evidence="3" id="KW-1185">Reference proteome</keyword>
<gene>
    <name evidence="2" type="ORF">OSB04_024700</name>
</gene>
<dbReference type="PANTHER" id="PTHR33223:SF11">
    <property type="entry name" value="ELEMENT PROTEIN, PUTATIVE-RELATED"/>
    <property type="match status" value="1"/>
</dbReference>
<dbReference type="EMBL" id="JARYMX010000006">
    <property type="protein sequence ID" value="KAJ9544993.1"/>
    <property type="molecule type" value="Genomic_DNA"/>
</dbReference>
<dbReference type="Proteomes" id="UP001172457">
    <property type="component" value="Chromosome 6"/>
</dbReference>
<reference evidence="2" key="1">
    <citation type="submission" date="2023-03" db="EMBL/GenBank/DDBJ databases">
        <title>Chromosome-scale reference genome and RAD-based genetic map of yellow starthistle (Centaurea solstitialis) reveal putative structural variation and QTLs associated with invader traits.</title>
        <authorList>
            <person name="Reatini B."/>
            <person name="Cang F.A."/>
            <person name="Jiang Q."/>
            <person name="Mckibben M.T.W."/>
            <person name="Barker M.S."/>
            <person name="Rieseberg L.H."/>
            <person name="Dlugosch K.M."/>
        </authorList>
    </citation>
    <scope>NUCLEOTIDE SEQUENCE</scope>
    <source>
        <strain evidence="2">CAN-66</strain>
        <tissue evidence="2">Leaf</tissue>
    </source>
</reference>
<dbReference type="AlphaFoldDB" id="A0AA38SM95"/>
<evidence type="ECO:0000313" key="2">
    <source>
        <dbReference type="EMBL" id="KAJ9544993.1"/>
    </source>
</evidence>
<name>A0AA38SM95_9ASTR</name>
<comment type="caution">
    <text evidence="2">The sequence shown here is derived from an EMBL/GenBank/DDBJ whole genome shotgun (WGS) entry which is preliminary data.</text>
</comment>
<proteinExistence type="predicted"/>
<evidence type="ECO:0000259" key="1">
    <source>
        <dbReference type="Pfam" id="PF03732"/>
    </source>
</evidence>
<organism evidence="2 3">
    <name type="scientific">Centaurea solstitialis</name>
    <name type="common">yellow star-thistle</name>
    <dbReference type="NCBI Taxonomy" id="347529"/>
    <lineage>
        <taxon>Eukaryota</taxon>
        <taxon>Viridiplantae</taxon>
        <taxon>Streptophyta</taxon>
        <taxon>Embryophyta</taxon>
        <taxon>Tracheophyta</taxon>
        <taxon>Spermatophyta</taxon>
        <taxon>Magnoliopsida</taxon>
        <taxon>eudicotyledons</taxon>
        <taxon>Gunneridae</taxon>
        <taxon>Pentapetalae</taxon>
        <taxon>asterids</taxon>
        <taxon>campanulids</taxon>
        <taxon>Asterales</taxon>
        <taxon>Asteraceae</taxon>
        <taxon>Carduoideae</taxon>
        <taxon>Cardueae</taxon>
        <taxon>Centaureinae</taxon>
        <taxon>Centaurea</taxon>
    </lineage>
</organism>
<dbReference type="PANTHER" id="PTHR33223">
    <property type="entry name" value="CCHC-TYPE DOMAIN-CONTAINING PROTEIN"/>
    <property type="match status" value="1"/>
</dbReference>
<feature type="domain" description="Retrotransposon gag" evidence="1">
    <location>
        <begin position="373"/>
        <end position="457"/>
    </location>
</feature>
<accession>A0AA38SM95</accession>
<sequence length="480" mass="54336">MTRTTIKTSVPISARNHDDNEWLDQYRPQKTVHSLKLARGSELDSEPCHSDEPDGVRVEAQQSRWHLWTSSRQGAAYPSKDFLLSCPLKKAFTLNVQPDKALLRQLWSTATISLEPDSKGELHDVIKFQLNDELVKFGLGTLRRILDIKAYDTYPAPPSRAELVEFVESIGFRWPEKDGAILKNPSTIKRTSLNATFYYIWTTFGQFLTAKTGSTEQSPNTTQQMVYLAIRNRKFDYVKLIFEDMLRRVAPRPDDVLLSAVLIVPKDKGTGSTEKTLPPTTTSSGGAPIIAELEVVHLEDSENENGTPLDTIQASGLVELFAEPEREFRKKNKSGKVLQRALKSDMGDEQPITENTADDAVRLQLFPLTHVREAKAWVRSLEPSSITTWEDLASKFMSRFFPPSKIEKLRADVHTFRQNDEETISEEWERFKHLMYSCPSHGLSKSEQVPTFYSGLDYSSHCTFDSSAGGVFMYKTAMKG</sequence>
<protein>
    <recommendedName>
        <fullName evidence="1">Retrotransposon gag domain-containing protein</fullName>
    </recommendedName>
</protein>